<dbReference type="Pfam" id="PF06812">
    <property type="entry name" value="ImpA_N"/>
    <property type="match status" value="1"/>
</dbReference>
<proteinExistence type="predicted"/>
<sequence length="468" mass="52614">MSKEYLIQVTAPISKDNPVGERLFDDPLFDFIESQMIKVGSLSHGDIQWREVETGIITLLETKSKDLKLVTYLLQCLQHKLSVERFVLSLLILHGFMQAFWEVCFPAPGNRGVLPRRRFFTQMMQRMVKAADSLDTEFCSQDEKQALTEAIAALMTLAKSYELPLDELTTLDATLKRRLSGEAKRKQVTELSEQAHSTVQATSSSLTPASLNIDSSNDKATKQTLFKVADFMGEFALGTELSLRLRRFAVWFSIISAPERIATGETRLMPVAVDRVNEYHCLLSKGADMALLRRVEQSLTLSPFWFDGHYLSAQIAQSLGHPEWANAIREETYSFLNRIPGLMDMSFKGAVPFVSPDTRQWLEGAGGGMSGGEVVTSWDQKRKETLELAEQGGLSVALAMLNDGMSHTKEPREQFYLRLISAELMDSHQLSVMAKIEYNQLHTQAMETTLADWEPTLVSHLHKITAVN</sequence>
<dbReference type="NCBIfam" id="TIGR03362">
    <property type="entry name" value="VI_chp_7"/>
    <property type="match status" value="1"/>
</dbReference>
<evidence type="ECO:0000259" key="1">
    <source>
        <dbReference type="Pfam" id="PF06812"/>
    </source>
</evidence>
<evidence type="ECO:0000313" key="2">
    <source>
        <dbReference type="EMBL" id="MCL1125538.1"/>
    </source>
</evidence>
<organism evidence="2 3">
    <name type="scientific">Shewanella surugensis</name>
    <dbReference type="NCBI Taxonomy" id="212020"/>
    <lineage>
        <taxon>Bacteria</taxon>
        <taxon>Pseudomonadati</taxon>
        <taxon>Pseudomonadota</taxon>
        <taxon>Gammaproteobacteria</taxon>
        <taxon>Alteromonadales</taxon>
        <taxon>Shewanellaceae</taxon>
        <taxon>Shewanella</taxon>
    </lineage>
</organism>
<keyword evidence="3" id="KW-1185">Reference proteome</keyword>
<evidence type="ECO:0000313" key="3">
    <source>
        <dbReference type="Proteomes" id="UP001203423"/>
    </source>
</evidence>
<dbReference type="PANTHER" id="PTHR37024:SF3">
    <property type="entry name" value="TYPE VI SECRETION SYSTEM PROTEIN TSSA"/>
    <property type="match status" value="1"/>
</dbReference>
<accession>A0ABT0LCV2</accession>
<feature type="domain" description="ImpA N-terminal" evidence="1">
    <location>
        <begin position="11"/>
        <end position="123"/>
    </location>
</feature>
<dbReference type="RefSeq" id="WP_248940852.1">
    <property type="nucleotide sequence ID" value="NZ_JAKIKS010000052.1"/>
</dbReference>
<protein>
    <submittedName>
        <fullName evidence="2">Type VI secretion system protein TssA</fullName>
    </submittedName>
</protein>
<dbReference type="Pfam" id="PF16989">
    <property type="entry name" value="T6SS_VasJ"/>
    <property type="match status" value="1"/>
</dbReference>
<dbReference type="PANTHER" id="PTHR37024">
    <property type="entry name" value="TYPE VI SECRETION SYSTEM DUF2094 AND IMPA-RELATED DOMAIN PROTEIN"/>
    <property type="match status" value="1"/>
</dbReference>
<dbReference type="EMBL" id="JAKIKS010000052">
    <property type="protein sequence ID" value="MCL1125538.1"/>
    <property type="molecule type" value="Genomic_DNA"/>
</dbReference>
<gene>
    <name evidence="2" type="primary">tssA</name>
    <name evidence="2" type="ORF">L2764_13895</name>
</gene>
<dbReference type="InterPro" id="IPR010657">
    <property type="entry name" value="ImpA_N"/>
</dbReference>
<name>A0ABT0LCV2_9GAMM</name>
<dbReference type="Proteomes" id="UP001203423">
    <property type="component" value="Unassembled WGS sequence"/>
</dbReference>
<reference evidence="2 3" key="1">
    <citation type="submission" date="2022-01" db="EMBL/GenBank/DDBJ databases">
        <title>Whole genome-based taxonomy of the Shewanellaceae.</title>
        <authorList>
            <person name="Martin-Rodriguez A.J."/>
        </authorList>
    </citation>
    <scope>NUCLEOTIDE SEQUENCE [LARGE SCALE GENOMIC DNA]</scope>
    <source>
        <strain evidence="2 3">DSM 17177</strain>
    </source>
</reference>
<dbReference type="InterPro" id="IPR017739">
    <property type="entry name" value="T6SS-assoc_VCA0119"/>
</dbReference>
<comment type="caution">
    <text evidence="2">The sequence shown here is derived from an EMBL/GenBank/DDBJ whole genome shotgun (WGS) entry which is preliminary data.</text>
</comment>